<keyword evidence="1" id="KW-0472">Membrane</keyword>
<accession>A0A3R5TGS3</accession>
<sequence>MVQIGERINLSTFGAVDDKSKVGNLYITFRVVDFLSTIWVATRITSVPFYIFGMEVFLLLGNSP</sequence>
<evidence type="ECO:0000313" key="2">
    <source>
        <dbReference type="EMBL" id="QAA33106.1"/>
    </source>
</evidence>
<keyword evidence="3" id="KW-1185">Reference proteome</keyword>
<feature type="transmembrane region" description="Helical" evidence="1">
    <location>
        <begin position="38"/>
        <end position="60"/>
    </location>
</feature>
<dbReference type="AlphaFoldDB" id="A0A3R5TGS3"/>
<dbReference type="EMBL" id="CP025746">
    <property type="protein sequence ID" value="QAA33106.1"/>
    <property type="molecule type" value="Genomic_DNA"/>
</dbReference>
<dbReference type="Proteomes" id="UP000286268">
    <property type="component" value="Chromosome"/>
</dbReference>
<name>A0A3R5TGS3_9CLOT</name>
<evidence type="ECO:0000256" key="1">
    <source>
        <dbReference type="SAM" id="Phobius"/>
    </source>
</evidence>
<reference evidence="2 3" key="1">
    <citation type="submission" date="2018-01" db="EMBL/GenBank/DDBJ databases">
        <title>Genome Sequencing and Assembly of Anaerobacter polyendosporus strain CT4.</title>
        <authorList>
            <person name="Tachaapaikoon C."/>
            <person name="Sutheeworapong S."/>
            <person name="Jenjaroenpun P."/>
            <person name="Wongsurawat T."/>
            <person name="Nookeaw I."/>
            <person name="Cheawchanlertfa P."/>
            <person name="Kosugi A."/>
            <person name="Cheevadhanarak S."/>
            <person name="Ratanakhanokchai K."/>
        </authorList>
    </citation>
    <scope>NUCLEOTIDE SEQUENCE [LARGE SCALE GENOMIC DNA]</scope>
    <source>
        <strain evidence="2 3">CT4</strain>
    </source>
</reference>
<protein>
    <submittedName>
        <fullName evidence="2">Uncharacterized protein</fullName>
    </submittedName>
</protein>
<dbReference type="KEGG" id="cmah:C1I91_16490"/>
<keyword evidence="1" id="KW-0812">Transmembrane</keyword>
<proteinExistence type="predicted"/>
<gene>
    <name evidence="2" type="ORF">C1I91_16490</name>
</gene>
<evidence type="ECO:0000313" key="3">
    <source>
        <dbReference type="Proteomes" id="UP000286268"/>
    </source>
</evidence>
<keyword evidence="1" id="KW-1133">Transmembrane helix</keyword>
<organism evidence="2 3">
    <name type="scientific">Clostridium manihotivorum</name>
    <dbReference type="NCBI Taxonomy" id="2320868"/>
    <lineage>
        <taxon>Bacteria</taxon>
        <taxon>Bacillati</taxon>
        <taxon>Bacillota</taxon>
        <taxon>Clostridia</taxon>
        <taxon>Eubacteriales</taxon>
        <taxon>Clostridiaceae</taxon>
        <taxon>Clostridium</taxon>
    </lineage>
</organism>